<proteinExistence type="predicted"/>
<dbReference type="GeneID" id="66114720"/>
<evidence type="ECO:0000313" key="2">
    <source>
        <dbReference type="Proteomes" id="UP000790833"/>
    </source>
</evidence>
<dbReference type="AlphaFoldDB" id="A0A9P7V7V9"/>
<reference evidence="1" key="1">
    <citation type="submission" date="2021-03" db="EMBL/GenBank/DDBJ databases">
        <authorList>
            <person name="Palmer J.M."/>
        </authorList>
    </citation>
    <scope>NUCLEOTIDE SEQUENCE</scope>
    <source>
        <strain evidence="1">ARV_011</strain>
    </source>
</reference>
<evidence type="ECO:0000313" key="1">
    <source>
        <dbReference type="EMBL" id="KAG7192889.1"/>
    </source>
</evidence>
<organism evidence="1 2">
    <name type="scientific">Scheffersomyces spartinae</name>
    <dbReference type="NCBI Taxonomy" id="45513"/>
    <lineage>
        <taxon>Eukaryota</taxon>
        <taxon>Fungi</taxon>
        <taxon>Dikarya</taxon>
        <taxon>Ascomycota</taxon>
        <taxon>Saccharomycotina</taxon>
        <taxon>Pichiomycetes</taxon>
        <taxon>Debaryomycetaceae</taxon>
        <taxon>Scheffersomyces</taxon>
    </lineage>
</organism>
<accession>A0A9P7V7V9</accession>
<comment type="caution">
    <text evidence="1">The sequence shown here is derived from an EMBL/GenBank/DDBJ whole genome shotgun (WGS) entry which is preliminary data.</text>
</comment>
<keyword evidence="2" id="KW-1185">Reference proteome</keyword>
<dbReference type="RefSeq" id="XP_043048439.1">
    <property type="nucleotide sequence ID" value="XM_043192144.1"/>
</dbReference>
<gene>
    <name evidence="1" type="ORF">KQ657_001346</name>
</gene>
<sequence length="81" mass="9267">MDFPKDAIHAKELLPSYELLPQPYENRLGTECLKFIANDYKGFKKGKLDSMLAKEFKLIKSDMNRVTMAKKVDEARGNTAN</sequence>
<dbReference type="EMBL" id="JAHMUF010000015">
    <property type="protein sequence ID" value="KAG7192889.1"/>
    <property type="molecule type" value="Genomic_DNA"/>
</dbReference>
<dbReference type="Proteomes" id="UP000790833">
    <property type="component" value="Unassembled WGS sequence"/>
</dbReference>
<protein>
    <submittedName>
        <fullName evidence="1">Uncharacterized protein</fullName>
    </submittedName>
</protein>
<name>A0A9P7V7V9_9ASCO</name>